<dbReference type="PROSITE" id="PS01124">
    <property type="entry name" value="HTH_ARAC_FAMILY_2"/>
    <property type="match status" value="1"/>
</dbReference>
<evidence type="ECO:0000256" key="5">
    <source>
        <dbReference type="ARBA" id="ARBA00023163"/>
    </source>
</evidence>
<dbReference type="Proteomes" id="UP000887421">
    <property type="component" value="Chromosome"/>
</dbReference>
<keyword evidence="2" id="KW-0805">Transcription regulation</keyword>
<keyword evidence="9" id="KW-1185">Reference proteome</keyword>
<dbReference type="InterPro" id="IPR050204">
    <property type="entry name" value="AraC_XylS_family_regulators"/>
</dbReference>
<dbReference type="PANTHER" id="PTHR46796">
    <property type="entry name" value="HTH-TYPE TRANSCRIPTIONAL ACTIVATOR RHAS-RELATED"/>
    <property type="match status" value="1"/>
</dbReference>
<keyword evidence="4" id="KW-0010">Activator</keyword>
<evidence type="ECO:0000256" key="2">
    <source>
        <dbReference type="ARBA" id="ARBA00023015"/>
    </source>
</evidence>
<evidence type="ECO:0000313" key="8">
    <source>
        <dbReference type="EMBL" id="UUD66072.1"/>
    </source>
</evidence>
<reference evidence="8" key="1">
    <citation type="submission" date="2021-05" db="EMBL/GenBank/DDBJ databases">
        <title>Complete genome sequence of Pseudomonas seleniipraecipitans strain D1-6.</title>
        <authorList>
            <person name="Lafi F."/>
            <person name="Eida A."/>
            <person name="Alam I."/>
            <person name="Hert H."/>
            <person name="Saad M."/>
        </authorList>
    </citation>
    <scope>NUCLEOTIDE SEQUENCE</scope>
    <source>
        <strain evidence="8">D1-6</strain>
    </source>
</reference>
<protein>
    <submittedName>
        <fullName evidence="8">AraC family transcriptional regulator</fullName>
    </submittedName>
</protein>
<dbReference type="InterPro" id="IPR009057">
    <property type="entry name" value="Homeodomain-like_sf"/>
</dbReference>
<evidence type="ECO:0000259" key="7">
    <source>
        <dbReference type="PROSITE" id="PS01124"/>
    </source>
</evidence>
<dbReference type="Gene3D" id="1.10.10.60">
    <property type="entry name" value="Homeodomain-like"/>
    <property type="match status" value="2"/>
</dbReference>
<evidence type="ECO:0000313" key="9">
    <source>
        <dbReference type="Proteomes" id="UP000887421"/>
    </source>
</evidence>
<gene>
    <name evidence="8" type="ORF">D16iCDA_02800</name>
</gene>
<comment type="subcellular location">
    <subcellularLocation>
        <location evidence="1">Cytoplasm</location>
    </subcellularLocation>
</comment>
<feature type="domain" description="HTH araC/xylS-type" evidence="7">
    <location>
        <begin position="236"/>
        <end position="334"/>
    </location>
</feature>
<proteinExistence type="predicted"/>
<dbReference type="EMBL" id="CP076114">
    <property type="protein sequence ID" value="UUD66072.1"/>
    <property type="molecule type" value="Genomic_DNA"/>
</dbReference>
<name>A0ABY5JGU3_9GAMM</name>
<organism evidence="8 9">
    <name type="scientific">Phytopseudomonas seleniipraecipitans</name>
    <dbReference type="NCBI Taxonomy" id="640205"/>
    <lineage>
        <taxon>Bacteria</taxon>
        <taxon>Pseudomonadati</taxon>
        <taxon>Pseudomonadota</taxon>
        <taxon>Gammaproteobacteria</taxon>
        <taxon>Pseudomonadales</taxon>
        <taxon>Pseudomonadaceae</taxon>
        <taxon>Phytopseudomonas</taxon>
    </lineage>
</organism>
<dbReference type="InterPro" id="IPR018060">
    <property type="entry name" value="HTH_AraC"/>
</dbReference>
<keyword evidence="5" id="KW-0804">Transcription</keyword>
<evidence type="ECO:0000256" key="1">
    <source>
        <dbReference type="ARBA" id="ARBA00004496"/>
    </source>
</evidence>
<dbReference type="PANTHER" id="PTHR46796:SF6">
    <property type="entry name" value="ARAC SUBFAMILY"/>
    <property type="match status" value="1"/>
</dbReference>
<evidence type="ECO:0000256" key="6">
    <source>
        <dbReference type="ARBA" id="ARBA00037345"/>
    </source>
</evidence>
<dbReference type="InterPro" id="IPR020449">
    <property type="entry name" value="Tscrpt_reg_AraC-type_HTH"/>
</dbReference>
<sequence length="337" mass="37269">MPGAGVCPCATLPNAVSSSESIESLSVSQPEPSVSPSDVRIPAESMLKYMPSVHLGAPQRQGFQDALVQVFKHRSLSEPIMVPAVAEPLLVMILAGSAIVEERVRGGKWESANVQAGNFYLTSTTEPYEMRWTAIGSDTFEVMHLYIALSLVDQAARDLMGSQVAPIGFRDVSGERDELIRTLLDQLRLELMDRREPSPLFVRSVAMALTVHLIRTYPAPGTRARRANALQAFKLQRVVELMNQRLAEPFSLAELANAAQLSEYHFSRLFKRATGTSPSQYFIRLRAARAKQLLLKTDRSVIDIGMEVGYSSPSHFSQVFRREIGVTPSAYRRGGYA</sequence>
<evidence type="ECO:0000256" key="3">
    <source>
        <dbReference type="ARBA" id="ARBA00023125"/>
    </source>
</evidence>
<comment type="function">
    <text evidence="6">Regulatory protein of the TOL plasmid xyl operons. XylS activates the xylXYZLTEGFJQKIH operon required for the degradation of toluene, m-xylene and p-xylene.</text>
</comment>
<accession>A0ABY5JGU3</accession>
<keyword evidence="3" id="KW-0238">DNA-binding</keyword>
<dbReference type="PRINTS" id="PR00032">
    <property type="entry name" value="HTHARAC"/>
</dbReference>
<dbReference type="InterPro" id="IPR018062">
    <property type="entry name" value="HTH_AraC-typ_CS"/>
</dbReference>
<dbReference type="PROSITE" id="PS00041">
    <property type="entry name" value="HTH_ARAC_FAMILY_1"/>
    <property type="match status" value="1"/>
</dbReference>
<dbReference type="SUPFAM" id="SSF46689">
    <property type="entry name" value="Homeodomain-like"/>
    <property type="match status" value="2"/>
</dbReference>
<evidence type="ECO:0000256" key="4">
    <source>
        <dbReference type="ARBA" id="ARBA00023159"/>
    </source>
</evidence>
<dbReference type="Pfam" id="PF12833">
    <property type="entry name" value="HTH_18"/>
    <property type="match status" value="1"/>
</dbReference>
<dbReference type="SMART" id="SM00342">
    <property type="entry name" value="HTH_ARAC"/>
    <property type="match status" value="1"/>
</dbReference>